<proteinExistence type="predicted"/>
<dbReference type="AlphaFoldDB" id="A0A5C6AHG9"/>
<dbReference type="EC" id="1.4.3.-" evidence="6"/>
<keyword evidence="7" id="KW-1185">Reference proteome</keyword>
<organism evidence="6 7">
    <name type="scientific">Neorhodopirellula pilleata</name>
    <dbReference type="NCBI Taxonomy" id="2714738"/>
    <lineage>
        <taxon>Bacteria</taxon>
        <taxon>Pseudomonadati</taxon>
        <taxon>Planctomycetota</taxon>
        <taxon>Planctomycetia</taxon>
        <taxon>Pirellulales</taxon>
        <taxon>Pirellulaceae</taxon>
        <taxon>Neorhodopirellula</taxon>
    </lineage>
</organism>
<dbReference type="Gene3D" id="2.102.10.10">
    <property type="entry name" value="Rieske [2Fe-2S] iron-sulphur domain"/>
    <property type="match status" value="1"/>
</dbReference>
<sequence length="510" mass="55615">MKSTSTNGSSNRADVHSLTHSLWHRDLPVRQQFPPLGGKHRTDVLVVGGGITGLTTAIEMAERGYSVTLCEAEAIGAGTTAASTGHLDAHPEMGPRQLVDKLGLEDARTYVRLRTAAIDRIERFADQVSDFKRIAAYQYSEVDDDIDDLKQQWESAVGLGLDADWVDSIPISRARCGYRLNSMARIHIGNYLHRLTELAVQKNVTIFEGTLVSGITEKETHVLKAGNGEVSFDRVVGAVHCNHTGALILYAATPPYQSYAIAAHVREDLDDALFWDNSNPYFYVRRANSHDAKLIIAGGCDHRTGTTDEGNNLRRLEDWLHQRFQVDGIAATWSAELFEPIDGLPMIGRGPGKKNAWLATGLSGVGLTWGTAAAMLIADGIEGKPFALKKQLDPGRTGLSSPADWLREQATTTANYAERVLPADRIDTEQVGEGQGTVGKLDGAHVAFCRDEDGCEHRLSPICPHMGGVLHFNEVEHTWDCPVHGGRFTASGKRLYGPPESDMNAIDSSD</sequence>
<protein>
    <submittedName>
        <fullName evidence="6">Gamma-glutamylputrescine oxidoreductase</fullName>
        <ecNumber evidence="6">1.4.3.-</ecNumber>
    </submittedName>
</protein>
<gene>
    <name evidence="6" type="primary">puuB</name>
    <name evidence="6" type="ORF">Pla100_20730</name>
</gene>
<dbReference type="GO" id="GO:0051537">
    <property type="term" value="F:2 iron, 2 sulfur cluster binding"/>
    <property type="evidence" value="ECO:0007669"/>
    <property type="project" value="UniProtKB-KW"/>
</dbReference>
<dbReference type="RefSeq" id="WP_146577569.1">
    <property type="nucleotide sequence ID" value="NZ_SJPM01000003.1"/>
</dbReference>
<dbReference type="PROSITE" id="PS51296">
    <property type="entry name" value="RIESKE"/>
    <property type="match status" value="1"/>
</dbReference>
<keyword evidence="2" id="KW-0479">Metal-binding</keyword>
<dbReference type="InterPro" id="IPR036922">
    <property type="entry name" value="Rieske_2Fe-2S_sf"/>
</dbReference>
<evidence type="ECO:0000256" key="4">
    <source>
        <dbReference type="ARBA" id="ARBA00023014"/>
    </source>
</evidence>
<evidence type="ECO:0000259" key="5">
    <source>
        <dbReference type="PROSITE" id="PS51296"/>
    </source>
</evidence>
<evidence type="ECO:0000313" key="6">
    <source>
        <dbReference type="EMBL" id="TWT98907.1"/>
    </source>
</evidence>
<feature type="domain" description="Rieske" evidence="5">
    <location>
        <begin position="423"/>
        <end position="510"/>
    </location>
</feature>
<keyword evidence="6" id="KW-0560">Oxidoreductase</keyword>
<dbReference type="InterPro" id="IPR006076">
    <property type="entry name" value="FAD-dep_OxRdtase"/>
</dbReference>
<keyword evidence="1" id="KW-0001">2Fe-2S</keyword>
<evidence type="ECO:0000256" key="2">
    <source>
        <dbReference type="ARBA" id="ARBA00022723"/>
    </source>
</evidence>
<dbReference type="EMBL" id="SJPM01000003">
    <property type="protein sequence ID" value="TWT98907.1"/>
    <property type="molecule type" value="Genomic_DNA"/>
</dbReference>
<evidence type="ECO:0000256" key="1">
    <source>
        <dbReference type="ARBA" id="ARBA00022714"/>
    </source>
</evidence>
<dbReference type="PANTHER" id="PTHR13847">
    <property type="entry name" value="SARCOSINE DEHYDROGENASE-RELATED"/>
    <property type="match status" value="1"/>
</dbReference>
<evidence type="ECO:0000256" key="3">
    <source>
        <dbReference type="ARBA" id="ARBA00023004"/>
    </source>
</evidence>
<dbReference type="InterPro" id="IPR036188">
    <property type="entry name" value="FAD/NAD-bd_sf"/>
</dbReference>
<dbReference type="PANTHER" id="PTHR13847:SF281">
    <property type="entry name" value="FAD DEPENDENT OXIDOREDUCTASE DOMAIN-CONTAINING PROTEIN"/>
    <property type="match status" value="1"/>
</dbReference>
<evidence type="ECO:0000313" key="7">
    <source>
        <dbReference type="Proteomes" id="UP000316213"/>
    </source>
</evidence>
<dbReference type="Gene3D" id="3.50.50.60">
    <property type="entry name" value="FAD/NAD(P)-binding domain"/>
    <property type="match status" value="1"/>
</dbReference>
<dbReference type="SUPFAM" id="SSF51905">
    <property type="entry name" value="FAD/NAD(P)-binding domain"/>
    <property type="match status" value="1"/>
</dbReference>
<dbReference type="GO" id="GO:0046872">
    <property type="term" value="F:metal ion binding"/>
    <property type="evidence" value="ECO:0007669"/>
    <property type="project" value="UniProtKB-KW"/>
</dbReference>
<dbReference type="GO" id="GO:0005737">
    <property type="term" value="C:cytoplasm"/>
    <property type="evidence" value="ECO:0007669"/>
    <property type="project" value="TreeGrafter"/>
</dbReference>
<dbReference type="Proteomes" id="UP000316213">
    <property type="component" value="Unassembled WGS sequence"/>
</dbReference>
<dbReference type="SUPFAM" id="SSF50022">
    <property type="entry name" value="ISP domain"/>
    <property type="match status" value="1"/>
</dbReference>
<name>A0A5C6AHG9_9BACT</name>
<keyword evidence="3" id="KW-0408">Iron</keyword>
<keyword evidence="4" id="KW-0411">Iron-sulfur</keyword>
<dbReference type="Pfam" id="PF01266">
    <property type="entry name" value="DAO"/>
    <property type="match status" value="1"/>
</dbReference>
<dbReference type="InterPro" id="IPR017941">
    <property type="entry name" value="Rieske_2Fe-2S"/>
</dbReference>
<dbReference type="Gene3D" id="3.30.9.10">
    <property type="entry name" value="D-Amino Acid Oxidase, subunit A, domain 2"/>
    <property type="match status" value="1"/>
</dbReference>
<dbReference type="Pfam" id="PF00355">
    <property type="entry name" value="Rieske"/>
    <property type="match status" value="1"/>
</dbReference>
<reference evidence="6 7" key="1">
    <citation type="submission" date="2019-02" db="EMBL/GenBank/DDBJ databases">
        <title>Deep-cultivation of Planctomycetes and their phenomic and genomic characterization uncovers novel biology.</title>
        <authorList>
            <person name="Wiegand S."/>
            <person name="Jogler M."/>
            <person name="Boedeker C."/>
            <person name="Pinto D."/>
            <person name="Vollmers J."/>
            <person name="Rivas-Marin E."/>
            <person name="Kohn T."/>
            <person name="Peeters S.H."/>
            <person name="Heuer A."/>
            <person name="Rast P."/>
            <person name="Oberbeckmann S."/>
            <person name="Bunk B."/>
            <person name="Jeske O."/>
            <person name="Meyerdierks A."/>
            <person name="Storesund J.E."/>
            <person name="Kallscheuer N."/>
            <person name="Luecker S."/>
            <person name="Lage O.M."/>
            <person name="Pohl T."/>
            <person name="Merkel B.J."/>
            <person name="Hornburger P."/>
            <person name="Mueller R.-W."/>
            <person name="Bruemmer F."/>
            <person name="Labrenz M."/>
            <person name="Spormann A.M."/>
            <person name="Op Den Camp H."/>
            <person name="Overmann J."/>
            <person name="Amann R."/>
            <person name="Jetten M.S.M."/>
            <person name="Mascher T."/>
            <person name="Medema M.H."/>
            <person name="Devos D.P."/>
            <person name="Kaster A.-K."/>
            <person name="Ovreas L."/>
            <person name="Rohde M."/>
            <person name="Galperin M.Y."/>
            <person name="Jogler C."/>
        </authorList>
    </citation>
    <scope>NUCLEOTIDE SEQUENCE [LARGE SCALE GENOMIC DNA]</scope>
    <source>
        <strain evidence="6 7">Pla100</strain>
    </source>
</reference>
<dbReference type="OrthoDB" id="9767869at2"/>
<accession>A0A5C6AHG9</accession>
<comment type="caution">
    <text evidence="6">The sequence shown here is derived from an EMBL/GenBank/DDBJ whole genome shotgun (WGS) entry which is preliminary data.</text>
</comment>
<dbReference type="GO" id="GO:0016491">
    <property type="term" value="F:oxidoreductase activity"/>
    <property type="evidence" value="ECO:0007669"/>
    <property type="project" value="UniProtKB-KW"/>
</dbReference>